<keyword evidence="6" id="KW-1015">Disulfide bond</keyword>
<evidence type="ECO:0000256" key="8">
    <source>
        <dbReference type="NCBIfam" id="TIGR02627"/>
    </source>
</evidence>
<dbReference type="PANTHER" id="PTHR10196:SF93">
    <property type="entry name" value="L-RHAMNULOKINASE"/>
    <property type="match status" value="1"/>
</dbReference>
<evidence type="ECO:0000256" key="7">
    <source>
        <dbReference type="ARBA" id="ARBA00023308"/>
    </source>
</evidence>
<comment type="similarity">
    <text evidence="1">Belongs to the FGGY kinase family.</text>
</comment>
<evidence type="ECO:0000256" key="5">
    <source>
        <dbReference type="ARBA" id="ARBA00022840"/>
    </source>
</evidence>
<dbReference type="NCBIfam" id="TIGR02627">
    <property type="entry name" value="rhamnulo_kin"/>
    <property type="match status" value="1"/>
</dbReference>
<evidence type="ECO:0000256" key="1">
    <source>
        <dbReference type="ARBA" id="ARBA00009156"/>
    </source>
</evidence>
<feature type="domain" description="Carbohydrate kinase FGGY C-terminal" evidence="10">
    <location>
        <begin position="253"/>
        <end position="440"/>
    </location>
</feature>
<dbReference type="GO" id="GO:0008993">
    <property type="term" value="F:rhamnulokinase activity"/>
    <property type="evidence" value="ECO:0007669"/>
    <property type="project" value="UniProtKB-UniRule"/>
</dbReference>
<dbReference type="AlphaFoldDB" id="A0AAU8BRA2"/>
<dbReference type="CDD" id="cd07771">
    <property type="entry name" value="ASKHA_NBD_FGGY_RhaB-like"/>
    <property type="match status" value="1"/>
</dbReference>
<dbReference type="InterPro" id="IPR043129">
    <property type="entry name" value="ATPase_NBD"/>
</dbReference>
<evidence type="ECO:0000313" key="11">
    <source>
        <dbReference type="EMBL" id="XCD18753.1"/>
    </source>
</evidence>
<organism evidence="11">
    <name type="scientific">Vibrio chaetopteri</name>
    <dbReference type="NCBI Taxonomy" id="3016528"/>
    <lineage>
        <taxon>Bacteria</taxon>
        <taxon>Pseudomonadati</taxon>
        <taxon>Pseudomonadota</taxon>
        <taxon>Gammaproteobacteria</taxon>
        <taxon>Vibrionales</taxon>
        <taxon>Vibrionaceae</taxon>
        <taxon>Vibrio</taxon>
    </lineage>
</organism>
<evidence type="ECO:0000256" key="2">
    <source>
        <dbReference type="ARBA" id="ARBA00022679"/>
    </source>
</evidence>
<protein>
    <recommendedName>
        <fullName evidence="8">Rhamnulokinase</fullName>
        <ecNumber evidence="8">2.7.1.5</ecNumber>
    </recommendedName>
</protein>
<dbReference type="PANTHER" id="PTHR10196">
    <property type="entry name" value="SUGAR KINASE"/>
    <property type="match status" value="1"/>
</dbReference>
<evidence type="ECO:0000256" key="3">
    <source>
        <dbReference type="ARBA" id="ARBA00022741"/>
    </source>
</evidence>
<keyword evidence="2 11" id="KW-0808">Transferase</keyword>
<feature type="domain" description="Carbohydrate kinase FGGY N-terminal" evidence="9">
    <location>
        <begin position="3"/>
        <end position="228"/>
    </location>
</feature>
<dbReference type="InterPro" id="IPR018484">
    <property type="entry name" value="FGGY_N"/>
</dbReference>
<keyword evidence="3" id="KW-0547">Nucleotide-binding</keyword>
<dbReference type="InterPro" id="IPR018485">
    <property type="entry name" value="FGGY_C"/>
</dbReference>
<dbReference type="GO" id="GO:0005829">
    <property type="term" value="C:cytosol"/>
    <property type="evidence" value="ECO:0007669"/>
    <property type="project" value="TreeGrafter"/>
</dbReference>
<evidence type="ECO:0000259" key="9">
    <source>
        <dbReference type="Pfam" id="PF00370"/>
    </source>
</evidence>
<evidence type="ECO:0000256" key="4">
    <source>
        <dbReference type="ARBA" id="ARBA00022777"/>
    </source>
</evidence>
<dbReference type="SUPFAM" id="SSF53067">
    <property type="entry name" value="Actin-like ATPase domain"/>
    <property type="match status" value="2"/>
</dbReference>
<evidence type="ECO:0000259" key="10">
    <source>
        <dbReference type="Pfam" id="PF02782"/>
    </source>
</evidence>
<gene>
    <name evidence="11" type="primary">rhaB</name>
    <name evidence="11" type="ORF">PG915_18565</name>
</gene>
<reference evidence="11" key="1">
    <citation type="submission" date="2023-01" db="EMBL/GenBank/DDBJ databases">
        <title>Vibrio sp. CB1-14 genome sequencing.</title>
        <authorList>
            <person name="Otstavnykh N."/>
            <person name="Isaeva M."/>
            <person name="Meleshko D."/>
        </authorList>
    </citation>
    <scope>NUCLEOTIDE SEQUENCE</scope>
    <source>
        <strain evidence="11">CB1-14</strain>
    </source>
</reference>
<name>A0AAU8BRA2_9VIBR</name>
<proteinExistence type="inferred from homology"/>
<dbReference type="Pfam" id="PF00370">
    <property type="entry name" value="FGGY_N"/>
    <property type="match status" value="1"/>
</dbReference>
<dbReference type="KEGG" id="vck:PG915_18565"/>
<dbReference type="RefSeq" id="WP_353499895.1">
    <property type="nucleotide sequence ID" value="NZ_CP115921.1"/>
</dbReference>
<dbReference type="Gene3D" id="3.30.420.40">
    <property type="match status" value="2"/>
</dbReference>
<dbReference type="GO" id="GO:0005524">
    <property type="term" value="F:ATP binding"/>
    <property type="evidence" value="ECO:0007669"/>
    <property type="project" value="UniProtKB-KW"/>
</dbReference>
<keyword evidence="4" id="KW-0418">Kinase</keyword>
<dbReference type="GO" id="GO:0004370">
    <property type="term" value="F:glycerol kinase activity"/>
    <property type="evidence" value="ECO:0007669"/>
    <property type="project" value="TreeGrafter"/>
</dbReference>
<dbReference type="InterPro" id="IPR013449">
    <property type="entry name" value="Rhamnulokinase"/>
</dbReference>
<keyword evidence="5" id="KW-0067">ATP-binding</keyword>
<dbReference type="EC" id="2.7.1.5" evidence="8"/>
<evidence type="ECO:0000256" key="6">
    <source>
        <dbReference type="ARBA" id="ARBA00023157"/>
    </source>
</evidence>
<accession>A0AAU8BRA2</accession>
<dbReference type="GO" id="GO:0019301">
    <property type="term" value="P:rhamnose catabolic process"/>
    <property type="evidence" value="ECO:0007669"/>
    <property type="project" value="UniProtKB-UniRule"/>
</dbReference>
<dbReference type="EMBL" id="CP115921">
    <property type="protein sequence ID" value="XCD18753.1"/>
    <property type="molecule type" value="Genomic_DNA"/>
</dbReference>
<dbReference type="Pfam" id="PF02782">
    <property type="entry name" value="FGGY_C"/>
    <property type="match status" value="1"/>
</dbReference>
<keyword evidence="7" id="KW-0684">Rhamnose metabolism</keyword>
<dbReference type="GO" id="GO:0006071">
    <property type="term" value="P:glycerol metabolic process"/>
    <property type="evidence" value="ECO:0007669"/>
    <property type="project" value="TreeGrafter"/>
</dbReference>
<sequence>MNYFLAVDIGASSGRHLLGHLDNGKLKVEEIHRFNNQIYQVGVQLCWDLDYLFSEIITGLRKCVEQGKQPSALGVDTWGVDFVLLDGEDSMIGHAVSYRDKRTKGVMKEICSQIGSEALYAKTGIQFMDFNTICQLMTLSEEVKSQAKSFLMIPDYLNYLLTGKKVNEYTNATTTQLYNIEANGWDEELIDFVGLKKEVFHEVLPPLSKVGNLRQELVDELGFDCEVILPPTHDTGASFIASSLNIEDSGVILSSGTWSLLGKELLEPIVNEQSRLKNFTNEGGLDKRYRFLKNIMGLWIVQEVSRNLDYRYSFSELVNLAKEAKNFTSVIDVNDQRFFVNENMIEEIVNYCRESGQKPPSTVGEVSLCVYRSLAICYKKYVDEIAEVTGQEIRTINIIGGGCKNEFLNELIEEETNCSVIVGPVEATGIGNIVSQMIAMEEVADIYSAKKIIELSEV</sequence>